<organism evidence="8 9">
    <name type="scientific">Cercospora zeae-maydis SCOH1-5</name>
    <dbReference type="NCBI Taxonomy" id="717836"/>
    <lineage>
        <taxon>Eukaryota</taxon>
        <taxon>Fungi</taxon>
        <taxon>Dikarya</taxon>
        <taxon>Ascomycota</taxon>
        <taxon>Pezizomycotina</taxon>
        <taxon>Dothideomycetes</taxon>
        <taxon>Dothideomycetidae</taxon>
        <taxon>Mycosphaerellales</taxon>
        <taxon>Mycosphaerellaceae</taxon>
        <taxon>Cercospora</taxon>
    </lineage>
</organism>
<dbReference type="InterPro" id="IPR011009">
    <property type="entry name" value="Kinase-like_dom_sf"/>
</dbReference>
<dbReference type="GO" id="GO:0005739">
    <property type="term" value="C:mitochondrion"/>
    <property type="evidence" value="ECO:0007669"/>
    <property type="project" value="UniProtKB-SubCell"/>
</dbReference>
<evidence type="ECO:0000256" key="3">
    <source>
        <dbReference type="ARBA" id="ARBA00016197"/>
    </source>
</evidence>
<sequence>MRTDEMDPVFNYTSGRWLWNEEAHLAARSISFNVEALKQTACRALHAESCKSLEKVGEGGFNKALRLTMDDGRTIIAKLPHPNAGPAKLTTSSEAATMEYARSVLKLPVPRVFGWSDTNDNSVESEYILMEEAKGSQLSSVWHGLTLKQKVHIIRGIVDVEAQMMSTPFDMIGSLYFGDSGTPGCKPIVSDRNTDSAHRFSIGPITRREFWQDERASMGHQGPWTSSTDYLQSIADREIEWLSKFAHRHPQSRQPWQHADPLQDSADAHIASLNKFKAVIPDIVPRDEDLTRPRFWHPDFHAGNIYVDEEANITAIIDWQGAWLTPPFIGINPPSMLDYGVETMMKLPPNFKSLDETDKEKLRYQVSQSILITAYETKTASINPPLIKMMRSAHGQTLKQLEAFANATWDNYLYPFNETLLRVQQNCPYEFSASEMQQHQDEAENFNDSQRFWHNLRGILSEDGYTTKDDYPRAVEVLKELQNTAERYSN</sequence>
<dbReference type="OrthoDB" id="2968323at2759"/>
<gene>
    <name evidence="8" type="ORF">CERZMDRAFT_109950</name>
</gene>
<keyword evidence="9" id="KW-1185">Reference proteome</keyword>
<dbReference type="InterPro" id="IPR002575">
    <property type="entry name" value="Aminoglycoside_PTrfase"/>
</dbReference>
<dbReference type="Gene3D" id="3.90.1200.10">
    <property type="match status" value="1"/>
</dbReference>
<accession>A0A6A6FP10</accession>
<evidence type="ECO:0000256" key="2">
    <source>
        <dbReference type="ARBA" id="ARBA00005543"/>
    </source>
</evidence>
<dbReference type="EMBL" id="ML992666">
    <property type="protein sequence ID" value="KAF2215205.1"/>
    <property type="molecule type" value="Genomic_DNA"/>
</dbReference>
<keyword evidence="5" id="KW-0496">Mitochondrion</keyword>
<evidence type="ECO:0000313" key="8">
    <source>
        <dbReference type="EMBL" id="KAF2215205.1"/>
    </source>
</evidence>
<evidence type="ECO:0000256" key="1">
    <source>
        <dbReference type="ARBA" id="ARBA00004173"/>
    </source>
</evidence>
<evidence type="ECO:0000256" key="5">
    <source>
        <dbReference type="ARBA" id="ARBA00023128"/>
    </source>
</evidence>
<protein>
    <recommendedName>
        <fullName evidence="3">Altered inheritance of mitochondria protein 9, mitochondrial</fullName>
    </recommendedName>
    <alternativeName>
        <fullName evidence="6">Found in mitochondrial proteome protein 29</fullName>
    </alternativeName>
</protein>
<name>A0A6A6FP10_9PEZI</name>
<evidence type="ECO:0000256" key="6">
    <source>
        <dbReference type="ARBA" id="ARBA00031849"/>
    </source>
</evidence>
<dbReference type="Pfam" id="PF01636">
    <property type="entry name" value="APH"/>
    <property type="match status" value="1"/>
</dbReference>
<evidence type="ECO:0000313" key="9">
    <source>
        <dbReference type="Proteomes" id="UP000799539"/>
    </source>
</evidence>
<comment type="subcellular location">
    <subcellularLocation>
        <location evidence="1">Mitochondrion</location>
    </subcellularLocation>
</comment>
<evidence type="ECO:0000256" key="4">
    <source>
        <dbReference type="ARBA" id="ARBA00022946"/>
    </source>
</evidence>
<evidence type="ECO:0000259" key="7">
    <source>
        <dbReference type="Pfam" id="PF01636"/>
    </source>
</evidence>
<dbReference type="AlphaFoldDB" id="A0A6A6FP10"/>
<dbReference type="Proteomes" id="UP000799539">
    <property type="component" value="Unassembled WGS sequence"/>
</dbReference>
<dbReference type="SUPFAM" id="SSF56112">
    <property type="entry name" value="Protein kinase-like (PK-like)"/>
    <property type="match status" value="1"/>
</dbReference>
<dbReference type="Gene3D" id="3.30.200.20">
    <property type="entry name" value="Phosphorylase Kinase, domain 1"/>
    <property type="match status" value="1"/>
</dbReference>
<dbReference type="InterPro" id="IPR051035">
    <property type="entry name" value="Mito_inheritance_9"/>
</dbReference>
<keyword evidence="4" id="KW-0809">Transit peptide</keyword>
<dbReference type="PANTHER" id="PTHR36091:SF1">
    <property type="entry name" value="ALTERED INHERITANCE OF MITOCHONDRIA PROTEIN 9, MITOCHONDRIAL"/>
    <property type="match status" value="1"/>
</dbReference>
<proteinExistence type="inferred from homology"/>
<reference evidence="8" key="1">
    <citation type="journal article" date="2020" name="Stud. Mycol.">
        <title>101 Dothideomycetes genomes: a test case for predicting lifestyles and emergence of pathogens.</title>
        <authorList>
            <person name="Haridas S."/>
            <person name="Albert R."/>
            <person name="Binder M."/>
            <person name="Bloem J."/>
            <person name="Labutti K."/>
            <person name="Salamov A."/>
            <person name="Andreopoulos B."/>
            <person name="Baker S."/>
            <person name="Barry K."/>
            <person name="Bills G."/>
            <person name="Bluhm B."/>
            <person name="Cannon C."/>
            <person name="Castanera R."/>
            <person name="Culley D."/>
            <person name="Daum C."/>
            <person name="Ezra D."/>
            <person name="Gonzalez J."/>
            <person name="Henrissat B."/>
            <person name="Kuo A."/>
            <person name="Liang C."/>
            <person name="Lipzen A."/>
            <person name="Lutzoni F."/>
            <person name="Magnuson J."/>
            <person name="Mondo S."/>
            <person name="Nolan M."/>
            <person name="Ohm R."/>
            <person name="Pangilinan J."/>
            <person name="Park H.-J."/>
            <person name="Ramirez L."/>
            <person name="Alfaro M."/>
            <person name="Sun H."/>
            <person name="Tritt A."/>
            <person name="Yoshinaga Y."/>
            <person name="Zwiers L.-H."/>
            <person name="Turgeon B."/>
            <person name="Goodwin S."/>
            <person name="Spatafora J."/>
            <person name="Crous P."/>
            <person name="Grigoriev I."/>
        </authorList>
    </citation>
    <scope>NUCLEOTIDE SEQUENCE</scope>
    <source>
        <strain evidence="8">SCOH1-5</strain>
    </source>
</reference>
<feature type="domain" description="Aminoglycoside phosphotransferase" evidence="7">
    <location>
        <begin position="59"/>
        <end position="327"/>
    </location>
</feature>
<comment type="similarity">
    <text evidence="2">Belongs to the AIM9 family.</text>
</comment>
<dbReference type="PANTHER" id="PTHR36091">
    <property type="entry name" value="ALTERED INHERITANCE OF MITOCHONDRIA PROTEIN 9, MITOCHONDRIAL"/>
    <property type="match status" value="1"/>
</dbReference>